<feature type="region of interest" description="Disordered" evidence="6">
    <location>
        <begin position="49"/>
        <end position="70"/>
    </location>
</feature>
<dbReference type="AlphaFoldDB" id="A0A5C3FBJ9"/>
<evidence type="ECO:0000256" key="7">
    <source>
        <dbReference type="SAM" id="Phobius"/>
    </source>
</evidence>
<dbReference type="GO" id="GO:0016671">
    <property type="term" value="F:oxidoreductase activity, acting on a sulfur group of donors, disulfide as acceptor"/>
    <property type="evidence" value="ECO:0007669"/>
    <property type="project" value="InterPro"/>
</dbReference>
<keyword evidence="4 8" id="KW-0732">Signal</keyword>
<evidence type="ECO:0000256" key="2">
    <source>
        <dbReference type="ARBA" id="ARBA00005679"/>
    </source>
</evidence>
<comment type="similarity">
    <text evidence="2">Belongs to the GILT family.</text>
</comment>
<evidence type="ECO:0000256" key="4">
    <source>
        <dbReference type="ARBA" id="ARBA00022729"/>
    </source>
</evidence>
<evidence type="ECO:0000313" key="10">
    <source>
        <dbReference type="Proteomes" id="UP000323386"/>
    </source>
</evidence>
<keyword evidence="10" id="KW-1185">Reference proteome</keyword>
<feature type="signal peptide" evidence="8">
    <location>
        <begin position="1"/>
        <end position="39"/>
    </location>
</feature>
<dbReference type="EMBL" id="OOIP01000030">
    <property type="protein sequence ID" value="SPO41718.1"/>
    <property type="molecule type" value="Genomic_DNA"/>
</dbReference>
<evidence type="ECO:0000313" key="9">
    <source>
        <dbReference type="EMBL" id="SPO41718.1"/>
    </source>
</evidence>
<feature type="compositionally biased region" description="Low complexity" evidence="6">
    <location>
        <begin position="882"/>
        <end position="911"/>
    </location>
</feature>
<evidence type="ECO:0000256" key="1">
    <source>
        <dbReference type="ARBA" id="ARBA00004613"/>
    </source>
</evidence>
<accession>A0A5C3FBJ9</accession>
<feature type="region of interest" description="Disordered" evidence="6">
    <location>
        <begin position="441"/>
        <end position="544"/>
    </location>
</feature>
<reference evidence="9 10" key="1">
    <citation type="submission" date="2018-03" db="EMBL/GenBank/DDBJ databases">
        <authorList>
            <person name="Guldener U."/>
        </authorList>
    </citation>
    <scope>NUCLEOTIDE SEQUENCE [LARGE SCALE GENOMIC DNA]</scope>
    <source>
        <strain evidence="9 10">DAOM196992</strain>
    </source>
</reference>
<sequence length="968" mass="100659">MQSFLAPSSGHCRRPTLLVAVLITMLAALSLSSAPSALAIPATTSHASPQQQAVFADPARDASPASSLGPSTRRVNVTLGVMSRCPDALACEATFDKALDRVNTKVHLEMAYIGTLNSSATYGVDCKHGDSECAANIQQLCLQHALDPKHAPDRWDLSPSAAQRKWWNFIQCQNYAGLARIGSEALAKRCLDLIDGPDWHRDGIERCVNGKLGRRLLRDSVARSKHDGVTTSCTILIEGHVRCIRDGGQWKQCDIGHEAGDFVAAIDKEWQQKNRRSDGQRSLDVDAPVMLEQAALSHPSRLQRRQDPNSTAPPPSATPSNTSTSGSGGGLFGGNGNGTPPSVFTLIIAIALFVLVVAFVLLRIIVRNRRLRRLGLLPDGPIDRILGQAREVEDTLAPPKLWEAKIAHDYMPQRTDPEAKLRGWDAVMPVSAALPPSVYSDLFPNDTASTKDGEKNKGGNGSGANGSTYPPTSQVRSNMVSRHMHLPGFLRRGGGGAAGTGGALEAASAGNDSPNGATAGVAGVTGSSSGDDADATTTPVGDDALPASVNVTVLIAMPSPRTVFPAAQLGRKGSSTGVGSGGRQQPAPPPTTTAAASAGSSGFSPLTRVRSTRLDEVLHEHHEGDEDEEHGIASTDAQASRLQRKASAKSFRTVGSTKSLAEARREAFFGAMADEHEKDNQQQGSTQAAAAAASSAAAAAPPTATTAPFLGASAGDDEDEELPELVFGTASVPIFRKASSTSASATTPAAARKTFGDHADRHQPIRRELLELVAAAHEARERKTRNDTAAKEAEASKGSEDAHSVAGGAGGGGIAGFLGRTMSSSAAANPNRTSGTETLDSDRDIQLNAMDGAGLGDVVGRMMAQNVDHAPARTSSSSRLGQAQPQPQAQPPVQAAPSTTATTAQPNSSTSGLGLGAIRTSAPSPDIGAPPLGASARPSVSSSTLDPPTPRVEQHARTSTTTLDPLLR</sequence>
<dbReference type="PANTHER" id="PTHR13234:SF8">
    <property type="entry name" value="GAMMA-INTERFERON-INDUCIBLE LYSOSOMAL THIOL REDUCTASE"/>
    <property type="match status" value="1"/>
</dbReference>
<feature type="region of interest" description="Disordered" evidence="6">
    <location>
        <begin position="297"/>
        <end position="334"/>
    </location>
</feature>
<dbReference type="Proteomes" id="UP000323386">
    <property type="component" value="Unassembled WGS sequence"/>
</dbReference>
<keyword evidence="5" id="KW-0325">Glycoprotein</keyword>
<feature type="compositionally biased region" description="Gly residues" evidence="6">
    <location>
        <begin position="491"/>
        <end position="502"/>
    </location>
</feature>
<organism evidence="9 10">
    <name type="scientific">Pseudozyma flocculosa</name>
    <dbReference type="NCBI Taxonomy" id="84751"/>
    <lineage>
        <taxon>Eukaryota</taxon>
        <taxon>Fungi</taxon>
        <taxon>Dikarya</taxon>
        <taxon>Basidiomycota</taxon>
        <taxon>Ustilaginomycotina</taxon>
        <taxon>Ustilaginomycetes</taxon>
        <taxon>Ustilaginales</taxon>
        <taxon>Ustilaginaceae</taxon>
        <taxon>Pseudozyma</taxon>
    </lineage>
</organism>
<protein>
    <submittedName>
        <fullName evidence="9">Uncharacterized protein</fullName>
    </submittedName>
</protein>
<feature type="region of interest" description="Disordered" evidence="6">
    <location>
        <begin position="824"/>
        <end position="843"/>
    </location>
</feature>
<feature type="region of interest" description="Disordered" evidence="6">
    <location>
        <begin position="738"/>
        <end position="761"/>
    </location>
</feature>
<feature type="transmembrane region" description="Helical" evidence="7">
    <location>
        <begin position="343"/>
        <end position="366"/>
    </location>
</feature>
<feature type="region of interest" description="Disordered" evidence="6">
    <location>
        <begin position="565"/>
        <end position="607"/>
    </location>
</feature>
<feature type="region of interest" description="Disordered" evidence="6">
    <location>
        <begin position="778"/>
        <end position="807"/>
    </location>
</feature>
<keyword evidence="7" id="KW-1133">Transmembrane helix</keyword>
<keyword evidence="7" id="KW-0812">Transmembrane</keyword>
<evidence type="ECO:0000256" key="5">
    <source>
        <dbReference type="ARBA" id="ARBA00023180"/>
    </source>
</evidence>
<dbReference type="Pfam" id="PF03227">
    <property type="entry name" value="GILT"/>
    <property type="match status" value="1"/>
</dbReference>
<feature type="chain" id="PRO_5022698384" evidence="8">
    <location>
        <begin position="40"/>
        <end position="968"/>
    </location>
</feature>
<name>A0A5C3FBJ9_9BASI</name>
<comment type="subcellular location">
    <subcellularLocation>
        <location evidence="1">Secreted</location>
    </subcellularLocation>
</comment>
<feature type="compositionally biased region" description="Low complexity" evidence="6">
    <location>
        <begin position="503"/>
        <end position="538"/>
    </location>
</feature>
<evidence type="ECO:0000256" key="8">
    <source>
        <dbReference type="SAM" id="SignalP"/>
    </source>
</evidence>
<feature type="compositionally biased region" description="Basic and acidic residues" evidence="6">
    <location>
        <begin position="778"/>
        <end position="803"/>
    </location>
</feature>
<feature type="compositionally biased region" description="Low complexity" evidence="6">
    <location>
        <begin position="738"/>
        <end position="751"/>
    </location>
</feature>
<feature type="compositionally biased region" description="Polar residues" evidence="6">
    <location>
        <begin position="957"/>
        <end position="968"/>
    </location>
</feature>
<dbReference type="OrthoDB" id="958254at2759"/>
<feature type="compositionally biased region" description="Polar residues" evidence="6">
    <location>
        <begin position="824"/>
        <end position="838"/>
    </location>
</feature>
<feature type="compositionally biased region" description="Low complexity" evidence="6">
    <location>
        <begin position="688"/>
        <end position="708"/>
    </location>
</feature>
<gene>
    <name evidence="9" type="ORF">PSFLO_07200</name>
</gene>
<dbReference type="GO" id="GO:0005576">
    <property type="term" value="C:extracellular region"/>
    <property type="evidence" value="ECO:0007669"/>
    <property type="project" value="UniProtKB-SubCell"/>
</dbReference>
<feature type="region of interest" description="Disordered" evidence="6">
    <location>
        <begin position="675"/>
        <end position="718"/>
    </location>
</feature>
<evidence type="ECO:0000256" key="3">
    <source>
        <dbReference type="ARBA" id="ARBA00022525"/>
    </source>
</evidence>
<feature type="region of interest" description="Disordered" evidence="6">
    <location>
        <begin position="621"/>
        <end position="657"/>
    </location>
</feature>
<keyword evidence="3" id="KW-0964">Secreted</keyword>
<keyword evidence="7" id="KW-0472">Membrane</keyword>
<proteinExistence type="inferred from homology"/>
<dbReference type="PANTHER" id="PTHR13234">
    <property type="entry name" value="GAMMA-INTERFERON INDUCIBLE LYSOSOMAL THIOL REDUCTASE GILT"/>
    <property type="match status" value="1"/>
</dbReference>
<evidence type="ECO:0000256" key="6">
    <source>
        <dbReference type="SAM" id="MobiDB-lite"/>
    </source>
</evidence>
<dbReference type="InterPro" id="IPR004911">
    <property type="entry name" value="Interferon-induced_GILT"/>
</dbReference>
<feature type="compositionally biased region" description="Polar residues" evidence="6">
    <location>
        <begin position="467"/>
        <end position="480"/>
    </location>
</feature>
<feature type="compositionally biased region" description="Low complexity" evidence="6">
    <location>
        <begin position="592"/>
        <end position="605"/>
    </location>
</feature>
<feature type="region of interest" description="Disordered" evidence="6">
    <location>
        <begin position="869"/>
        <end position="968"/>
    </location>
</feature>